<dbReference type="EMBL" id="HBKQ01053183">
    <property type="protein sequence ID" value="CAE2279178.1"/>
    <property type="molecule type" value="Transcribed_RNA"/>
</dbReference>
<gene>
    <name evidence="1" type="ORF">OAUR00152_LOCUS36616</name>
</gene>
<name>A0A7S4JZE9_9STRA</name>
<evidence type="ECO:0000313" key="1">
    <source>
        <dbReference type="EMBL" id="CAE2279178.1"/>
    </source>
</evidence>
<protein>
    <submittedName>
        <fullName evidence="1">Uncharacterized protein</fullName>
    </submittedName>
</protein>
<proteinExistence type="predicted"/>
<accession>A0A7S4JZE9</accession>
<dbReference type="AlphaFoldDB" id="A0A7S4JZE9"/>
<sequence length="154" mass="15926">MSDDTRKKCLGLVACSECHDSLLAFCCLSPAIASCSQSPGLSLAFNRLGCLSPSVASHASREGAMGTKRQKILTNKSPVMDCAVCRWSVRFRVRAMSGLDISVPGESSQACGCGGHVGPVGGLAPGEMFVACRNAPGAVLHPSNLGEISWNLSG</sequence>
<dbReference type="PROSITE" id="PS51257">
    <property type="entry name" value="PROKAR_LIPOPROTEIN"/>
    <property type="match status" value="1"/>
</dbReference>
<organism evidence="1">
    <name type="scientific">Odontella aurita</name>
    <dbReference type="NCBI Taxonomy" id="265563"/>
    <lineage>
        <taxon>Eukaryota</taxon>
        <taxon>Sar</taxon>
        <taxon>Stramenopiles</taxon>
        <taxon>Ochrophyta</taxon>
        <taxon>Bacillariophyta</taxon>
        <taxon>Mediophyceae</taxon>
        <taxon>Biddulphiophycidae</taxon>
        <taxon>Eupodiscales</taxon>
        <taxon>Odontellaceae</taxon>
        <taxon>Odontella</taxon>
    </lineage>
</organism>
<reference evidence="1" key="1">
    <citation type="submission" date="2021-01" db="EMBL/GenBank/DDBJ databases">
        <authorList>
            <person name="Corre E."/>
            <person name="Pelletier E."/>
            <person name="Niang G."/>
            <person name="Scheremetjew M."/>
            <person name="Finn R."/>
            <person name="Kale V."/>
            <person name="Holt S."/>
            <person name="Cochrane G."/>
            <person name="Meng A."/>
            <person name="Brown T."/>
            <person name="Cohen L."/>
        </authorList>
    </citation>
    <scope>NUCLEOTIDE SEQUENCE</scope>
    <source>
        <strain evidence="1">Isolate 1302-5</strain>
    </source>
</reference>